<dbReference type="RefSeq" id="WP_066269004.1">
    <property type="nucleotide sequence ID" value="NZ_JARMAB010000012.1"/>
</dbReference>
<evidence type="ECO:0000313" key="2">
    <source>
        <dbReference type="Proteomes" id="UP001341444"/>
    </source>
</evidence>
<dbReference type="Proteomes" id="UP001341444">
    <property type="component" value="Unassembled WGS sequence"/>
</dbReference>
<comment type="caution">
    <text evidence="1">The sequence shown here is derived from an EMBL/GenBank/DDBJ whole genome shotgun (WGS) entry which is preliminary data.</text>
</comment>
<dbReference type="EMBL" id="JARMAB010000012">
    <property type="protein sequence ID" value="MED1203343.1"/>
    <property type="molecule type" value="Genomic_DNA"/>
</dbReference>
<name>A0ABU6MG03_9BACI</name>
<dbReference type="Pfam" id="PF11148">
    <property type="entry name" value="DUF2922"/>
    <property type="match status" value="1"/>
</dbReference>
<gene>
    <name evidence="1" type="ORF">P4T90_09665</name>
</gene>
<evidence type="ECO:0000313" key="1">
    <source>
        <dbReference type="EMBL" id="MED1203343.1"/>
    </source>
</evidence>
<sequence length="71" mass="7807">MKTLELQFVTEDNKTVRIAVDEPIEPVDTVKLKDAMNKILASNVQTSASGLPFTAVKGARLIEQNVSDYTL</sequence>
<organism evidence="1 2">
    <name type="scientific">Heyndrickxia acidicola</name>
    <dbReference type="NCBI Taxonomy" id="209389"/>
    <lineage>
        <taxon>Bacteria</taxon>
        <taxon>Bacillati</taxon>
        <taxon>Bacillota</taxon>
        <taxon>Bacilli</taxon>
        <taxon>Bacillales</taxon>
        <taxon>Bacillaceae</taxon>
        <taxon>Heyndrickxia</taxon>
    </lineage>
</organism>
<dbReference type="InterPro" id="IPR021321">
    <property type="entry name" value="DUF2922"/>
</dbReference>
<proteinExistence type="predicted"/>
<protein>
    <submittedName>
        <fullName evidence="1">DUF2922 domain-containing protein</fullName>
    </submittedName>
</protein>
<keyword evidence="2" id="KW-1185">Reference proteome</keyword>
<reference evidence="1 2" key="1">
    <citation type="submission" date="2023-03" db="EMBL/GenBank/DDBJ databases">
        <title>Bacillus Genome Sequencing.</title>
        <authorList>
            <person name="Dunlap C."/>
        </authorList>
    </citation>
    <scope>NUCLEOTIDE SEQUENCE [LARGE SCALE GENOMIC DNA]</scope>
    <source>
        <strain evidence="1 2">B-23453</strain>
    </source>
</reference>
<accession>A0ABU6MG03</accession>